<comment type="caution">
    <text evidence="9">The sequence shown here is derived from an EMBL/GenBank/DDBJ whole genome shotgun (WGS) entry which is preliminary data.</text>
</comment>
<dbReference type="Gene3D" id="3.40.30.10">
    <property type="entry name" value="Glutaredoxin"/>
    <property type="match status" value="1"/>
</dbReference>
<dbReference type="GO" id="GO:0005634">
    <property type="term" value="C:nucleus"/>
    <property type="evidence" value="ECO:0007669"/>
    <property type="project" value="TreeGrafter"/>
</dbReference>
<dbReference type="NCBIfam" id="TIGR02180">
    <property type="entry name" value="GRX_euk"/>
    <property type="match status" value="1"/>
</dbReference>
<dbReference type="InterPro" id="IPR036249">
    <property type="entry name" value="Thioredoxin-like_sf"/>
</dbReference>
<dbReference type="InterPro" id="IPR002109">
    <property type="entry name" value="Glutaredoxin"/>
</dbReference>
<dbReference type="PROSITE" id="PS00194">
    <property type="entry name" value="THIOREDOXIN_1"/>
    <property type="match status" value="1"/>
</dbReference>
<dbReference type="OrthoDB" id="418495at2759"/>
<evidence type="ECO:0000256" key="2">
    <source>
        <dbReference type="ARBA" id="ARBA00022448"/>
    </source>
</evidence>
<dbReference type="InterPro" id="IPR011899">
    <property type="entry name" value="Glutaredoxin_euk/vir"/>
</dbReference>
<evidence type="ECO:0000256" key="5">
    <source>
        <dbReference type="ARBA" id="ARBA00023284"/>
    </source>
</evidence>
<accession>A0A7D8UZB5</accession>
<name>A0A7D8UZB5_9HELO</name>
<sequence>MSAAKTKAQNIIDENAVAVFSKSYCPYCKATKSLLSELGAKYYTIELDQVDDGSDIQAALKEINGQSSVPNIYINKKHIGGNSDLQAAKGKLPALLKEAGAV</sequence>
<dbReference type="GO" id="GO:0034599">
    <property type="term" value="P:cellular response to oxidative stress"/>
    <property type="evidence" value="ECO:0007669"/>
    <property type="project" value="TreeGrafter"/>
</dbReference>
<evidence type="ECO:0000313" key="10">
    <source>
        <dbReference type="Proteomes" id="UP000481288"/>
    </source>
</evidence>
<dbReference type="PANTHER" id="PTHR45694">
    <property type="entry name" value="GLUTAREDOXIN 2"/>
    <property type="match status" value="1"/>
</dbReference>
<dbReference type="EMBL" id="QGMG01000315">
    <property type="protein sequence ID" value="TVY54676.1"/>
    <property type="molecule type" value="Genomic_DNA"/>
</dbReference>
<dbReference type="InterPro" id="IPR011767">
    <property type="entry name" value="GLR_AS"/>
</dbReference>
<evidence type="ECO:0000313" key="9">
    <source>
        <dbReference type="EMBL" id="TVY54676.1"/>
    </source>
</evidence>
<evidence type="ECO:0000256" key="6">
    <source>
        <dbReference type="ARBA" id="ARBA00035808"/>
    </source>
</evidence>
<evidence type="ECO:0000259" key="8">
    <source>
        <dbReference type="Pfam" id="PF00462"/>
    </source>
</evidence>
<dbReference type="PROSITE" id="PS00195">
    <property type="entry name" value="GLUTAREDOXIN_1"/>
    <property type="match status" value="1"/>
</dbReference>
<keyword evidence="3" id="KW-0249">Electron transport</keyword>
<organism evidence="9 10">
    <name type="scientific">Lachnellula cervina</name>
    <dbReference type="NCBI Taxonomy" id="1316786"/>
    <lineage>
        <taxon>Eukaryota</taxon>
        <taxon>Fungi</taxon>
        <taxon>Dikarya</taxon>
        <taxon>Ascomycota</taxon>
        <taxon>Pezizomycotina</taxon>
        <taxon>Leotiomycetes</taxon>
        <taxon>Helotiales</taxon>
        <taxon>Lachnaceae</taxon>
        <taxon>Lachnellula</taxon>
    </lineage>
</organism>
<dbReference type="Proteomes" id="UP000481288">
    <property type="component" value="Unassembled WGS sequence"/>
</dbReference>
<keyword evidence="4" id="KW-1015">Disulfide bond</keyword>
<protein>
    <submittedName>
        <fullName evidence="9">Glutaredoxin</fullName>
    </submittedName>
</protein>
<comment type="catalytic activity">
    <reaction evidence="6">
        <text>1-chloro-2,4-dinitrobenzene + glutathione = 2,4-dinitrophenyl-S-glutathione + chloride + H(+)</text>
        <dbReference type="Rhea" id="RHEA:51220"/>
        <dbReference type="ChEBI" id="CHEBI:15378"/>
        <dbReference type="ChEBI" id="CHEBI:17996"/>
        <dbReference type="ChEBI" id="CHEBI:34718"/>
        <dbReference type="ChEBI" id="CHEBI:57925"/>
        <dbReference type="ChEBI" id="CHEBI:133977"/>
        <dbReference type="EC" id="2.5.1.18"/>
    </reaction>
</comment>
<keyword evidence="5" id="KW-0676">Redox-active center</keyword>
<dbReference type="PANTHER" id="PTHR45694:SF18">
    <property type="entry name" value="GLUTAREDOXIN-1-RELATED"/>
    <property type="match status" value="1"/>
</dbReference>
<dbReference type="GO" id="GO:0005737">
    <property type="term" value="C:cytoplasm"/>
    <property type="evidence" value="ECO:0007669"/>
    <property type="project" value="TreeGrafter"/>
</dbReference>
<keyword evidence="2" id="KW-0813">Transport</keyword>
<dbReference type="InterPro" id="IPR017937">
    <property type="entry name" value="Thioredoxin_CS"/>
</dbReference>
<evidence type="ECO:0000256" key="7">
    <source>
        <dbReference type="ARBA" id="ARBA00047960"/>
    </source>
</evidence>
<dbReference type="CDD" id="cd03419">
    <property type="entry name" value="GRX_GRXh_1_2_like"/>
    <property type="match status" value="1"/>
</dbReference>
<reference evidence="9 10" key="1">
    <citation type="submission" date="2018-05" db="EMBL/GenBank/DDBJ databases">
        <title>Whole genome sequencing for identification of molecular markers to develop diagnostic detection tools for the regulated plant pathogen Lachnellula willkommii.</title>
        <authorList>
            <person name="Giroux E."/>
            <person name="Bilodeau G."/>
        </authorList>
    </citation>
    <scope>NUCLEOTIDE SEQUENCE [LARGE SCALE GENOMIC DNA]</scope>
    <source>
        <strain evidence="9 10">CBS 625.97</strain>
    </source>
</reference>
<dbReference type="GO" id="GO:0015038">
    <property type="term" value="F:glutathione disulfide oxidoreductase activity"/>
    <property type="evidence" value="ECO:0007669"/>
    <property type="project" value="TreeGrafter"/>
</dbReference>
<evidence type="ECO:0000256" key="1">
    <source>
        <dbReference type="ARBA" id="ARBA00000217"/>
    </source>
</evidence>
<comment type="catalytic activity">
    <reaction evidence="7">
        <text>RX + glutathione = an S-substituted glutathione + a halide anion + H(+)</text>
        <dbReference type="Rhea" id="RHEA:16437"/>
        <dbReference type="ChEBI" id="CHEBI:15378"/>
        <dbReference type="ChEBI" id="CHEBI:16042"/>
        <dbReference type="ChEBI" id="CHEBI:17792"/>
        <dbReference type="ChEBI" id="CHEBI:57925"/>
        <dbReference type="ChEBI" id="CHEBI:90779"/>
        <dbReference type="EC" id="2.5.1.18"/>
    </reaction>
</comment>
<comment type="catalytic activity">
    <reaction evidence="1">
        <text>2 glutathione + H2O2 = glutathione disulfide + 2 H2O</text>
        <dbReference type="Rhea" id="RHEA:16833"/>
        <dbReference type="ChEBI" id="CHEBI:15377"/>
        <dbReference type="ChEBI" id="CHEBI:16240"/>
        <dbReference type="ChEBI" id="CHEBI:57925"/>
        <dbReference type="ChEBI" id="CHEBI:58297"/>
        <dbReference type="EC" id="1.11.1.9"/>
    </reaction>
</comment>
<dbReference type="GO" id="GO:0004602">
    <property type="term" value="F:glutathione peroxidase activity"/>
    <property type="evidence" value="ECO:0007669"/>
    <property type="project" value="UniProtKB-EC"/>
</dbReference>
<evidence type="ECO:0000256" key="4">
    <source>
        <dbReference type="ARBA" id="ARBA00023157"/>
    </source>
</evidence>
<proteinExistence type="predicted"/>
<dbReference type="SUPFAM" id="SSF52833">
    <property type="entry name" value="Thioredoxin-like"/>
    <property type="match status" value="1"/>
</dbReference>
<dbReference type="PROSITE" id="PS51354">
    <property type="entry name" value="GLUTAREDOXIN_2"/>
    <property type="match status" value="1"/>
</dbReference>
<evidence type="ECO:0000256" key="3">
    <source>
        <dbReference type="ARBA" id="ARBA00022982"/>
    </source>
</evidence>
<dbReference type="InterPro" id="IPR014025">
    <property type="entry name" value="Glutaredoxin_subgr"/>
</dbReference>
<dbReference type="AlphaFoldDB" id="A0A7D8UZB5"/>
<dbReference type="Pfam" id="PF00462">
    <property type="entry name" value="Glutaredoxin"/>
    <property type="match status" value="1"/>
</dbReference>
<feature type="domain" description="Glutaredoxin" evidence="8">
    <location>
        <begin position="17"/>
        <end position="79"/>
    </location>
</feature>
<dbReference type="PRINTS" id="PR00160">
    <property type="entry name" value="GLUTAREDOXIN"/>
</dbReference>
<gene>
    <name evidence="9" type="primary">GLRX</name>
    <name evidence="9" type="ORF">LCER1_G003508</name>
</gene>
<dbReference type="FunFam" id="3.40.30.10:FF:000026">
    <property type="entry name" value="Glutaredoxin 2"/>
    <property type="match status" value="1"/>
</dbReference>
<dbReference type="GO" id="GO:0004364">
    <property type="term" value="F:glutathione transferase activity"/>
    <property type="evidence" value="ECO:0007669"/>
    <property type="project" value="UniProtKB-EC"/>
</dbReference>
<keyword evidence="10" id="KW-1185">Reference proteome</keyword>